<dbReference type="Pfam" id="PF01384">
    <property type="entry name" value="PHO4"/>
    <property type="match status" value="1"/>
</dbReference>
<reference evidence="9" key="1">
    <citation type="journal article" date="2010" name="Science">
        <title>Plasticity of animal genome architecture unmasked by rapid evolution of a pelagic tunicate.</title>
        <authorList>
            <person name="Denoeud F."/>
            <person name="Henriet S."/>
            <person name="Mungpakdee S."/>
            <person name="Aury J.M."/>
            <person name="Da Silva C."/>
            <person name="Brinkmann H."/>
            <person name="Mikhaleva J."/>
            <person name="Olsen L.C."/>
            <person name="Jubin C."/>
            <person name="Canestro C."/>
            <person name="Bouquet J.M."/>
            <person name="Danks G."/>
            <person name="Poulain J."/>
            <person name="Campsteijn C."/>
            <person name="Adamski M."/>
            <person name="Cross I."/>
            <person name="Yadetie F."/>
            <person name="Muffato M."/>
            <person name="Louis A."/>
            <person name="Butcher S."/>
            <person name="Tsagkogeorga G."/>
            <person name="Konrad A."/>
            <person name="Singh S."/>
            <person name="Jensen M.F."/>
            <person name="Cong E.H."/>
            <person name="Eikeseth-Otteraa H."/>
            <person name="Noel B."/>
            <person name="Anthouard V."/>
            <person name="Porcel B.M."/>
            <person name="Kachouri-Lafond R."/>
            <person name="Nishino A."/>
            <person name="Ugolini M."/>
            <person name="Chourrout P."/>
            <person name="Nishida H."/>
            <person name="Aasland R."/>
            <person name="Huzurbazar S."/>
            <person name="Westhof E."/>
            <person name="Delsuc F."/>
            <person name="Lehrach H."/>
            <person name="Reinhardt R."/>
            <person name="Weissenbach J."/>
            <person name="Roy S.W."/>
            <person name="Artiguenave F."/>
            <person name="Postlethwait J.H."/>
            <person name="Manak J.R."/>
            <person name="Thompson E.M."/>
            <person name="Jaillon O."/>
            <person name="Du Pasquier L."/>
            <person name="Boudinot P."/>
            <person name="Liberles D.A."/>
            <person name="Volff J.N."/>
            <person name="Philippe H."/>
            <person name="Lenhard B."/>
            <person name="Roest Crollius H."/>
            <person name="Wincker P."/>
            <person name="Chourrout D."/>
        </authorList>
    </citation>
    <scope>NUCLEOTIDE SEQUENCE [LARGE SCALE GENOMIC DNA]</scope>
</reference>
<keyword evidence="3 8" id="KW-0813">Transport</keyword>
<protein>
    <recommendedName>
        <fullName evidence="8">Phosphate transporter</fullName>
    </recommendedName>
</protein>
<dbReference type="PANTHER" id="PTHR11101:SF80">
    <property type="entry name" value="PHOSPHATE TRANSPORTER"/>
    <property type="match status" value="1"/>
</dbReference>
<feature type="transmembrane region" description="Helical" evidence="8">
    <location>
        <begin position="106"/>
        <end position="123"/>
    </location>
</feature>
<feature type="transmembrane region" description="Helical" evidence="8">
    <location>
        <begin position="21"/>
        <end position="43"/>
    </location>
</feature>
<dbReference type="InParanoid" id="E4WSS4"/>
<evidence type="ECO:0000256" key="1">
    <source>
        <dbReference type="ARBA" id="ARBA00004141"/>
    </source>
</evidence>
<feature type="transmembrane region" description="Helical" evidence="8">
    <location>
        <begin position="200"/>
        <end position="221"/>
    </location>
</feature>
<dbReference type="InterPro" id="IPR001204">
    <property type="entry name" value="Phos_transporter"/>
</dbReference>
<proteinExistence type="inferred from homology"/>
<feature type="transmembrane region" description="Helical" evidence="8">
    <location>
        <begin position="526"/>
        <end position="543"/>
    </location>
</feature>
<evidence type="ECO:0000313" key="9">
    <source>
        <dbReference type="EMBL" id="CBY06756.1"/>
    </source>
</evidence>
<evidence type="ECO:0000313" key="10">
    <source>
        <dbReference type="Proteomes" id="UP000001307"/>
    </source>
</evidence>
<keyword evidence="10" id="KW-1185">Reference proteome</keyword>
<evidence type="ECO:0000256" key="8">
    <source>
        <dbReference type="RuleBase" id="RU363058"/>
    </source>
</evidence>
<dbReference type="EMBL" id="FN653016">
    <property type="protein sequence ID" value="CBY06756.1"/>
    <property type="molecule type" value="Genomic_DNA"/>
</dbReference>
<evidence type="ECO:0000256" key="3">
    <source>
        <dbReference type="ARBA" id="ARBA00022448"/>
    </source>
</evidence>
<dbReference type="PANTHER" id="PTHR11101">
    <property type="entry name" value="PHOSPHATE TRANSPORTER"/>
    <property type="match status" value="1"/>
</dbReference>
<dbReference type="AlphaFoldDB" id="E4WSS4"/>
<dbReference type="Proteomes" id="UP000001307">
    <property type="component" value="Unassembled WGS sequence"/>
</dbReference>
<feature type="transmembrane region" description="Helical" evidence="8">
    <location>
        <begin position="63"/>
        <end position="85"/>
    </location>
</feature>
<comment type="subcellular location">
    <subcellularLocation>
        <location evidence="1 8">Membrane</location>
        <topology evidence="1 8">Multi-pass membrane protein</topology>
    </subcellularLocation>
</comment>
<comment type="function">
    <text evidence="8">Sodium-phosphate symporter.</text>
</comment>
<keyword evidence="5 8" id="KW-0812">Transmembrane</keyword>
<evidence type="ECO:0000256" key="7">
    <source>
        <dbReference type="ARBA" id="ARBA00023136"/>
    </source>
</evidence>
<evidence type="ECO:0000256" key="2">
    <source>
        <dbReference type="ARBA" id="ARBA00009916"/>
    </source>
</evidence>
<evidence type="ECO:0000256" key="4">
    <source>
        <dbReference type="ARBA" id="ARBA00022592"/>
    </source>
</evidence>
<dbReference type="GO" id="GO:0035435">
    <property type="term" value="P:phosphate ion transmembrane transport"/>
    <property type="evidence" value="ECO:0007669"/>
    <property type="project" value="TreeGrafter"/>
</dbReference>
<keyword evidence="4 8" id="KW-0592">Phosphate transport</keyword>
<dbReference type="GO" id="GO:0005315">
    <property type="term" value="F:phosphate transmembrane transporter activity"/>
    <property type="evidence" value="ECO:0007669"/>
    <property type="project" value="InterPro"/>
</dbReference>
<sequence>MKIIFLPNLMLLKKSKNFSKILFRAANIVVASFIIAFILAFAVGANDVANSFGTTVGSKTISMKTACVLAIIFESCGAVFLGANVGETIRKHIFDISVFEGKRNELLVGMLSVMIGSVMWQMFATFLRLPVSGTHAIETVIIIGSMVGFALLSEAYETINWVILGKILLIWTVSPIISAIVGGVFYLFTRTFILLNVHSYRRALIALPILYGLTTGINVFAALHHSSNVGWYTMPKLFPPIGAAAFGAVTGLMVQCVVVPLIKERIKNEKKLENSNMHAAKRLSRQSSLRSLSENVKSVPEILASDFTGTELNLRRFSISEIKENGKTIPLPKQEAIQSQKNSLPRKESFPEFDRRRTTELMKTKRRVGSETDIYDENRHGMTPENIMKILGDRKVRIPEVMQLQREVMRDTHVKLKHQDSDFEIVVHNGEIIDIHRKIDDEVLDSAAIKFDTSSVSSIDEELKNVDEAENSRTNKIVFSFLQILTACFGAFAHGGNDVSNAIGPLIAIFLIWTEGTVNQTGHTPTTILLFGGIGISFGLLCWGRRVIRTMGEDLTALTASRGFCIDLASASTVLAASFIGLPVSTTHCKVGAVVGVGVVRDYHAVSWRVFRNIVIAWFVTVPIAALLGGSTFSVLKIILVDREILSDAHCLQ</sequence>
<feature type="transmembrane region" description="Helical" evidence="8">
    <location>
        <begin position="161"/>
        <end position="188"/>
    </location>
</feature>
<feature type="transmembrane region" description="Helical" evidence="8">
    <location>
        <begin position="615"/>
        <end position="636"/>
    </location>
</feature>
<comment type="similarity">
    <text evidence="2 8">Belongs to the inorganic phosphate transporter (PiT) (TC 2.A.20) family.</text>
</comment>
<name>E4WSS4_OIKDI</name>
<keyword evidence="6 8" id="KW-1133">Transmembrane helix</keyword>
<keyword evidence="7 8" id="KW-0472">Membrane</keyword>
<evidence type="ECO:0000256" key="6">
    <source>
        <dbReference type="ARBA" id="ARBA00022989"/>
    </source>
</evidence>
<dbReference type="FunCoup" id="E4WSS4">
    <property type="interactions" value="10"/>
</dbReference>
<feature type="transmembrane region" description="Helical" evidence="8">
    <location>
        <begin position="564"/>
        <end position="584"/>
    </location>
</feature>
<evidence type="ECO:0000256" key="5">
    <source>
        <dbReference type="ARBA" id="ARBA00022692"/>
    </source>
</evidence>
<feature type="transmembrane region" description="Helical" evidence="8">
    <location>
        <begin position="477"/>
        <end position="496"/>
    </location>
</feature>
<feature type="transmembrane region" description="Helical" evidence="8">
    <location>
        <begin position="241"/>
        <end position="262"/>
    </location>
</feature>
<gene>
    <name evidence="9" type="ORF">GSOID_T00005818001</name>
</gene>
<organism evidence="9">
    <name type="scientific">Oikopleura dioica</name>
    <name type="common">Tunicate</name>
    <dbReference type="NCBI Taxonomy" id="34765"/>
    <lineage>
        <taxon>Eukaryota</taxon>
        <taxon>Metazoa</taxon>
        <taxon>Chordata</taxon>
        <taxon>Tunicata</taxon>
        <taxon>Appendicularia</taxon>
        <taxon>Copelata</taxon>
        <taxon>Oikopleuridae</taxon>
        <taxon>Oikopleura</taxon>
    </lineage>
</organism>
<dbReference type="OrthoDB" id="260807at2759"/>
<dbReference type="GO" id="GO:0016020">
    <property type="term" value="C:membrane"/>
    <property type="evidence" value="ECO:0007669"/>
    <property type="project" value="UniProtKB-SubCell"/>
</dbReference>
<accession>E4WSS4</accession>